<protein>
    <submittedName>
        <fullName evidence="1">Uncharacterized protein</fullName>
    </submittedName>
</protein>
<proteinExistence type="predicted"/>
<dbReference type="EMBL" id="AGNK02000244">
    <property type="status" value="NOT_ANNOTATED_CDS"/>
    <property type="molecule type" value="Genomic_DNA"/>
</dbReference>
<evidence type="ECO:0000313" key="1">
    <source>
        <dbReference type="EnsemblPlants" id="KQL29449"/>
    </source>
</evidence>
<dbReference type="eggNOG" id="ENOG502R4SW">
    <property type="taxonomic scope" value="Eukaryota"/>
</dbReference>
<evidence type="ECO:0000313" key="2">
    <source>
        <dbReference type="Proteomes" id="UP000004995"/>
    </source>
</evidence>
<sequence>MRPHVCADAFNFDSNSQTKMDSFDDRRRGYRTLFLWGGTLRVFRRANNTFACPICPSTRHQWRILNEVKDHILGMAKSLPLRGENKKWSCHLVVARNEGWM</sequence>
<dbReference type="OMA" id="MPFPREV"/>
<dbReference type="Proteomes" id="UP000004995">
    <property type="component" value="Unassembled WGS sequence"/>
</dbReference>
<organism evidence="1 2">
    <name type="scientific">Setaria italica</name>
    <name type="common">Foxtail millet</name>
    <name type="synonym">Panicum italicum</name>
    <dbReference type="NCBI Taxonomy" id="4555"/>
    <lineage>
        <taxon>Eukaryota</taxon>
        <taxon>Viridiplantae</taxon>
        <taxon>Streptophyta</taxon>
        <taxon>Embryophyta</taxon>
        <taxon>Tracheophyta</taxon>
        <taxon>Spermatophyta</taxon>
        <taxon>Magnoliopsida</taxon>
        <taxon>Liliopsida</taxon>
        <taxon>Poales</taxon>
        <taxon>Poaceae</taxon>
        <taxon>PACMAD clade</taxon>
        <taxon>Panicoideae</taxon>
        <taxon>Panicodae</taxon>
        <taxon>Paniceae</taxon>
        <taxon>Cenchrinae</taxon>
        <taxon>Setaria</taxon>
    </lineage>
</organism>
<name>K3YZK7_SETIT</name>
<dbReference type="FunCoup" id="K3YZK7">
    <property type="interactions" value="133"/>
</dbReference>
<keyword evidence="2" id="KW-1185">Reference proteome</keyword>
<reference evidence="1" key="2">
    <citation type="submission" date="2018-08" db="UniProtKB">
        <authorList>
            <consortium name="EnsemblPlants"/>
        </authorList>
    </citation>
    <scope>IDENTIFICATION</scope>
    <source>
        <strain evidence="1">Yugu1</strain>
    </source>
</reference>
<dbReference type="AlphaFoldDB" id="K3YZK7"/>
<reference evidence="2" key="1">
    <citation type="journal article" date="2012" name="Nat. Biotechnol.">
        <title>Reference genome sequence of the model plant Setaria.</title>
        <authorList>
            <person name="Bennetzen J.L."/>
            <person name="Schmutz J."/>
            <person name="Wang H."/>
            <person name="Percifield R."/>
            <person name="Hawkins J."/>
            <person name="Pontaroli A.C."/>
            <person name="Estep M."/>
            <person name="Feng L."/>
            <person name="Vaughn J.N."/>
            <person name="Grimwood J."/>
            <person name="Jenkins J."/>
            <person name="Barry K."/>
            <person name="Lindquist E."/>
            <person name="Hellsten U."/>
            <person name="Deshpande S."/>
            <person name="Wang X."/>
            <person name="Wu X."/>
            <person name="Mitros T."/>
            <person name="Triplett J."/>
            <person name="Yang X."/>
            <person name="Ye C.Y."/>
            <person name="Mauro-Herrera M."/>
            <person name="Wang L."/>
            <person name="Li P."/>
            <person name="Sharma M."/>
            <person name="Sharma R."/>
            <person name="Ronald P.C."/>
            <person name="Panaud O."/>
            <person name="Kellogg E.A."/>
            <person name="Brutnell T.P."/>
            <person name="Doust A.N."/>
            <person name="Tuskan G.A."/>
            <person name="Rokhsar D."/>
            <person name="Devos K.M."/>
        </authorList>
    </citation>
    <scope>NUCLEOTIDE SEQUENCE [LARGE SCALE GENOMIC DNA]</scope>
    <source>
        <strain evidence="2">cv. Yugu1</strain>
    </source>
</reference>
<dbReference type="Gramene" id="KQL29449">
    <property type="protein sequence ID" value="KQL29449"/>
    <property type="gene ID" value="SETIT_019717mg"/>
</dbReference>
<dbReference type="EnsemblPlants" id="KQL29449">
    <property type="protein sequence ID" value="KQL29449"/>
    <property type="gene ID" value="SETIT_019717mg"/>
</dbReference>
<dbReference type="HOGENOM" id="CLU_165083_0_0_1"/>
<accession>K3YZK7</accession>
<dbReference type="InParanoid" id="K3YZK7"/>